<keyword evidence="6" id="KW-1185">Reference proteome</keyword>
<proteinExistence type="predicted"/>
<dbReference type="Pfam" id="PF02571">
    <property type="entry name" value="CbiJ"/>
    <property type="match status" value="2"/>
</dbReference>
<evidence type="ECO:0000256" key="3">
    <source>
        <dbReference type="ARBA" id="ARBA00023002"/>
    </source>
</evidence>
<dbReference type="PANTHER" id="PTHR36925:SF1">
    <property type="entry name" value="COBALT-PRECORRIN-6A REDUCTASE"/>
    <property type="match status" value="1"/>
</dbReference>
<gene>
    <name evidence="5" type="ORF">CVT23_06155</name>
</gene>
<accession>A0A2M9G4A6</accession>
<feature type="compositionally biased region" description="Gly residues" evidence="4">
    <location>
        <begin position="171"/>
        <end position="183"/>
    </location>
</feature>
<evidence type="ECO:0000256" key="1">
    <source>
        <dbReference type="ARBA" id="ARBA00004953"/>
    </source>
</evidence>
<reference evidence="5 6" key="1">
    <citation type="submission" date="2017-11" db="EMBL/GenBank/DDBJ databases">
        <title>Draft genome sequence of Rhizobiales bacterium SY3-13.</title>
        <authorList>
            <person name="Sun C."/>
        </authorList>
    </citation>
    <scope>NUCLEOTIDE SEQUENCE [LARGE SCALE GENOMIC DNA]</scope>
    <source>
        <strain evidence="5 6">SY3-13</strain>
    </source>
</reference>
<dbReference type="PANTHER" id="PTHR36925">
    <property type="entry name" value="COBALT-PRECORRIN-6A REDUCTASE"/>
    <property type="match status" value="1"/>
</dbReference>
<evidence type="ECO:0000313" key="5">
    <source>
        <dbReference type="EMBL" id="PJK30524.1"/>
    </source>
</evidence>
<evidence type="ECO:0000256" key="4">
    <source>
        <dbReference type="SAM" id="MobiDB-lite"/>
    </source>
</evidence>
<dbReference type="EMBL" id="PHIG01000025">
    <property type="protein sequence ID" value="PJK30524.1"/>
    <property type="molecule type" value="Genomic_DNA"/>
</dbReference>
<evidence type="ECO:0000256" key="2">
    <source>
        <dbReference type="ARBA" id="ARBA00022573"/>
    </source>
</evidence>
<dbReference type="RefSeq" id="WP_109792624.1">
    <property type="nucleotide sequence ID" value="NZ_PHIG01000025.1"/>
</dbReference>
<dbReference type="UniPathway" id="UPA00148"/>
<dbReference type="GO" id="GO:0016994">
    <property type="term" value="F:precorrin-6A reductase activity"/>
    <property type="evidence" value="ECO:0007669"/>
    <property type="project" value="InterPro"/>
</dbReference>
<dbReference type="PROSITE" id="PS51014">
    <property type="entry name" value="COBK_CBIJ"/>
    <property type="match status" value="1"/>
</dbReference>
<comment type="pathway">
    <text evidence="1">Cofactor biosynthesis; adenosylcobalamin biosynthesis.</text>
</comment>
<dbReference type="AlphaFoldDB" id="A0A2M9G4A6"/>
<dbReference type="GO" id="GO:0009236">
    <property type="term" value="P:cobalamin biosynthetic process"/>
    <property type="evidence" value="ECO:0007669"/>
    <property type="project" value="UniProtKB-UniPathway"/>
</dbReference>
<dbReference type="OrthoDB" id="5183775at2"/>
<organism evidence="5 6">
    <name type="scientific">Minwuia thermotolerans</name>
    <dbReference type="NCBI Taxonomy" id="2056226"/>
    <lineage>
        <taxon>Bacteria</taxon>
        <taxon>Pseudomonadati</taxon>
        <taxon>Pseudomonadota</taxon>
        <taxon>Alphaproteobacteria</taxon>
        <taxon>Minwuiales</taxon>
        <taxon>Minwuiaceae</taxon>
        <taxon>Minwuia</taxon>
    </lineage>
</organism>
<dbReference type="InterPro" id="IPR003723">
    <property type="entry name" value="Precorrin-6x_reduct"/>
</dbReference>
<keyword evidence="2" id="KW-0169">Cobalamin biosynthesis</keyword>
<feature type="region of interest" description="Disordered" evidence="4">
    <location>
        <begin position="148"/>
        <end position="195"/>
    </location>
</feature>
<dbReference type="Proteomes" id="UP000229498">
    <property type="component" value="Unassembled WGS sequence"/>
</dbReference>
<protein>
    <submittedName>
        <fullName evidence="5">Cobalt-precorrin-6A reductase</fullName>
    </submittedName>
</protein>
<keyword evidence="3" id="KW-0560">Oxidoreductase</keyword>
<evidence type="ECO:0000313" key="6">
    <source>
        <dbReference type="Proteomes" id="UP000229498"/>
    </source>
</evidence>
<sequence length="283" mass="29266">MKRVLLLAGTGEARAIAAALRDRFRVTASLAGATARPGDLGVATRTGGFGGADGLRRFIEAEGIDLLIDATHPFAARMKANAAAQMVPVLHVIRPPWRPGPDERWTVVPDLEAAARALPADARAFLALGARHLDAFRGHPAEMLVRSVDAPPAPDTANRSSLESPSPLVGEGRGGGETPGAGDGLNDSEGAPASHAIPRAPTVITFIQGPPGAVAEETALLRDRRITHLVCRNSGGGAGRAKLDAARALGIEVIVIGRPPPPSGEIVESPEDAIRWALARAGD</sequence>
<comment type="caution">
    <text evidence="5">The sequence shown here is derived from an EMBL/GenBank/DDBJ whole genome shotgun (WGS) entry which is preliminary data.</text>
</comment>
<name>A0A2M9G4A6_9PROT</name>